<proteinExistence type="inferred from homology"/>
<dbReference type="PANTHER" id="PTHR43630:SF2">
    <property type="entry name" value="GLYCOSYLTRANSFERASE"/>
    <property type="match status" value="1"/>
</dbReference>
<comment type="caution">
    <text evidence="3">The sequence shown here is derived from an EMBL/GenBank/DDBJ whole genome shotgun (WGS) entry which is preliminary data.</text>
</comment>
<dbReference type="RefSeq" id="WP_239366949.1">
    <property type="nucleotide sequence ID" value="NZ_JAKREW010000015.1"/>
</dbReference>
<dbReference type="Gene3D" id="3.90.550.10">
    <property type="entry name" value="Spore Coat Polysaccharide Biosynthesis Protein SpsA, Chain A"/>
    <property type="match status" value="1"/>
</dbReference>
<dbReference type="InterPro" id="IPR001173">
    <property type="entry name" value="Glyco_trans_2-like"/>
</dbReference>
<reference evidence="3 4" key="1">
    <citation type="submission" date="2022-02" db="EMBL/GenBank/DDBJ databases">
        <title>Draft genome sequence of Mezorhizobium retamae strain IRAMC:0171 isolated from Retama raetam nodules.</title>
        <authorList>
            <person name="Bengaied R."/>
            <person name="Sbissi I."/>
            <person name="Huber K."/>
            <person name="Ghodbane F."/>
            <person name="Nouioui I."/>
            <person name="Tarhouni M."/>
            <person name="Gtari M."/>
        </authorList>
    </citation>
    <scope>NUCLEOTIDE SEQUENCE [LARGE SCALE GENOMIC DNA]</scope>
    <source>
        <strain evidence="3 4">IRAMC:0171</strain>
    </source>
</reference>
<comment type="similarity">
    <text evidence="1">Belongs to the glycosyltransferase 2 family. WaaE/KdtX subfamily.</text>
</comment>
<dbReference type="Proteomes" id="UP001201701">
    <property type="component" value="Unassembled WGS sequence"/>
</dbReference>
<feature type="domain" description="Glycosyltransferase 2-like" evidence="2">
    <location>
        <begin position="9"/>
        <end position="154"/>
    </location>
</feature>
<dbReference type="InterPro" id="IPR029044">
    <property type="entry name" value="Nucleotide-diphossugar_trans"/>
</dbReference>
<evidence type="ECO:0000313" key="4">
    <source>
        <dbReference type="Proteomes" id="UP001201701"/>
    </source>
</evidence>
<organism evidence="3 4">
    <name type="scientific">Mesorhizobium retamae</name>
    <dbReference type="NCBI Taxonomy" id="2912854"/>
    <lineage>
        <taxon>Bacteria</taxon>
        <taxon>Pseudomonadati</taxon>
        <taxon>Pseudomonadota</taxon>
        <taxon>Alphaproteobacteria</taxon>
        <taxon>Hyphomicrobiales</taxon>
        <taxon>Phyllobacteriaceae</taxon>
        <taxon>Mesorhizobium</taxon>
    </lineage>
</organism>
<sequence length="272" mass="31230">MSQFNTPVSALIICKNEVDMIADCLQSVDFCAEIVVVDSGSTDGTLECIEDFIAKGYPIRLFHNDWPGFAKQRLFALEQATQPWCLCIEADERADAELRQSIIDIAGSGSADIDGWFVRRRDYLKGYGYAHRWVAHNRIFRFFRRDRATMDIAQRVHESFRVPGPTALIEKGMLLHRRATSLTEDLKRTNAYSSLKVEAQSEQGEKPSMARLMVSPWINFLKFYIGKRYFLCGRHGYVHSAMVFLYSYVTEAKLFEARDERRAEKNTLEAGQ</sequence>
<dbReference type="SUPFAM" id="SSF53448">
    <property type="entry name" value="Nucleotide-diphospho-sugar transferases"/>
    <property type="match status" value="1"/>
</dbReference>
<protein>
    <submittedName>
        <fullName evidence="3">Glycosyltransferase family 2 protein</fullName>
    </submittedName>
</protein>
<dbReference type="CDD" id="cd02511">
    <property type="entry name" value="Beta4Glucosyltransferase"/>
    <property type="match status" value="1"/>
</dbReference>
<evidence type="ECO:0000313" key="3">
    <source>
        <dbReference type="EMBL" id="MCG7506615.1"/>
    </source>
</evidence>
<dbReference type="PANTHER" id="PTHR43630">
    <property type="entry name" value="POLY-BETA-1,6-N-ACETYL-D-GLUCOSAMINE SYNTHASE"/>
    <property type="match status" value="1"/>
</dbReference>
<dbReference type="Pfam" id="PF00535">
    <property type="entry name" value="Glycos_transf_2"/>
    <property type="match status" value="1"/>
</dbReference>
<gene>
    <name evidence="3" type="ORF">L4923_16430</name>
</gene>
<accession>A0ABS9QGR8</accession>
<evidence type="ECO:0000256" key="1">
    <source>
        <dbReference type="ARBA" id="ARBA00038494"/>
    </source>
</evidence>
<evidence type="ECO:0000259" key="2">
    <source>
        <dbReference type="Pfam" id="PF00535"/>
    </source>
</evidence>
<name>A0ABS9QGR8_9HYPH</name>
<keyword evidence="4" id="KW-1185">Reference proteome</keyword>
<dbReference type="EMBL" id="JAKREW010000015">
    <property type="protein sequence ID" value="MCG7506615.1"/>
    <property type="molecule type" value="Genomic_DNA"/>
</dbReference>